<comment type="caution">
    <text evidence="2">The sequence shown here is derived from an EMBL/GenBank/DDBJ whole genome shotgun (WGS) entry which is preliminary data.</text>
</comment>
<keyword evidence="1" id="KW-0732">Signal</keyword>
<name>A0A6A4NGZ1_LUPAL</name>
<keyword evidence="3" id="KW-1185">Reference proteome</keyword>
<evidence type="ECO:0000313" key="3">
    <source>
        <dbReference type="Proteomes" id="UP000447434"/>
    </source>
</evidence>
<feature type="signal peptide" evidence="1">
    <location>
        <begin position="1"/>
        <end position="30"/>
    </location>
</feature>
<reference evidence="3" key="1">
    <citation type="journal article" date="2020" name="Nat. Commun.">
        <title>Genome sequence of the cluster root forming white lupin.</title>
        <authorList>
            <person name="Hufnagel B."/>
            <person name="Marques A."/>
            <person name="Soriano A."/>
            <person name="Marques L."/>
            <person name="Divol F."/>
            <person name="Doumas P."/>
            <person name="Sallet E."/>
            <person name="Mancinotti D."/>
            <person name="Carrere S."/>
            <person name="Marande W."/>
            <person name="Arribat S."/>
            <person name="Keller J."/>
            <person name="Huneau C."/>
            <person name="Blein T."/>
            <person name="Aime D."/>
            <person name="Laguerre M."/>
            <person name="Taylor J."/>
            <person name="Schubert V."/>
            <person name="Nelson M."/>
            <person name="Geu-Flores F."/>
            <person name="Crespi M."/>
            <person name="Gallardo-Guerrero K."/>
            <person name="Delaux P.-M."/>
            <person name="Salse J."/>
            <person name="Berges H."/>
            <person name="Guyot R."/>
            <person name="Gouzy J."/>
            <person name="Peret B."/>
        </authorList>
    </citation>
    <scope>NUCLEOTIDE SEQUENCE [LARGE SCALE GENOMIC DNA]</scope>
    <source>
        <strain evidence="3">cv. Amiga</strain>
    </source>
</reference>
<evidence type="ECO:0000313" key="2">
    <source>
        <dbReference type="EMBL" id="KAE9588742.1"/>
    </source>
</evidence>
<proteinExistence type="predicted"/>
<evidence type="ECO:0000256" key="1">
    <source>
        <dbReference type="SAM" id="SignalP"/>
    </source>
</evidence>
<organism evidence="2 3">
    <name type="scientific">Lupinus albus</name>
    <name type="common">White lupine</name>
    <name type="synonym">Lupinus termis</name>
    <dbReference type="NCBI Taxonomy" id="3870"/>
    <lineage>
        <taxon>Eukaryota</taxon>
        <taxon>Viridiplantae</taxon>
        <taxon>Streptophyta</taxon>
        <taxon>Embryophyta</taxon>
        <taxon>Tracheophyta</taxon>
        <taxon>Spermatophyta</taxon>
        <taxon>Magnoliopsida</taxon>
        <taxon>eudicotyledons</taxon>
        <taxon>Gunneridae</taxon>
        <taxon>Pentapetalae</taxon>
        <taxon>rosids</taxon>
        <taxon>fabids</taxon>
        <taxon>Fabales</taxon>
        <taxon>Fabaceae</taxon>
        <taxon>Papilionoideae</taxon>
        <taxon>50 kb inversion clade</taxon>
        <taxon>genistoids sensu lato</taxon>
        <taxon>core genistoids</taxon>
        <taxon>Genisteae</taxon>
        <taxon>Lupinus</taxon>
    </lineage>
</organism>
<gene>
    <name evidence="2" type="ORF">Lalb_Chr22g0358601</name>
</gene>
<dbReference type="Proteomes" id="UP000447434">
    <property type="component" value="Chromosome 22"/>
</dbReference>
<sequence>MTQTHLPMAPHKFITIFILGFLFFSNCVDSAKICNMTVETSDECDRTCYQYCKSIRPNSAATCELRGGLDSFVCCCDYFKPPIL</sequence>
<dbReference type="EMBL" id="WOCE01000022">
    <property type="protein sequence ID" value="KAE9588742.1"/>
    <property type="molecule type" value="Genomic_DNA"/>
</dbReference>
<dbReference type="AlphaFoldDB" id="A0A6A4NGZ1"/>
<protein>
    <recommendedName>
        <fullName evidence="4">Knottin, scorpion toxin</fullName>
    </recommendedName>
</protein>
<feature type="chain" id="PRO_5025422903" description="Knottin, scorpion toxin" evidence="1">
    <location>
        <begin position="31"/>
        <end position="84"/>
    </location>
</feature>
<evidence type="ECO:0008006" key="4">
    <source>
        <dbReference type="Google" id="ProtNLM"/>
    </source>
</evidence>
<accession>A0A6A4NGZ1</accession>